<feature type="transmembrane region" description="Helical" evidence="7">
    <location>
        <begin position="58"/>
        <end position="79"/>
    </location>
</feature>
<keyword evidence="5 7" id="KW-1133">Transmembrane helix</keyword>
<dbReference type="STRING" id="80876.SAMN05421779_104222"/>
<accession>A0A1N7MMB9</accession>
<evidence type="ECO:0000256" key="3">
    <source>
        <dbReference type="ARBA" id="ARBA00022475"/>
    </source>
</evidence>
<organism evidence="9 10">
    <name type="scientific">Insolitispirillum peregrinum</name>
    <dbReference type="NCBI Taxonomy" id="80876"/>
    <lineage>
        <taxon>Bacteria</taxon>
        <taxon>Pseudomonadati</taxon>
        <taxon>Pseudomonadota</taxon>
        <taxon>Alphaproteobacteria</taxon>
        <taxon>Rhodospirillales</taxon>
        <taxon>Novispirillaceae</taxon>
        <taxon>Insolitispirillum</taxon>
    </lineage>
</organism>
<protein>
    <submittedName>
        <fullName evidence="9">NitT/TauT family transport system permease protein</fullName>
    </submittedName>
</protein>
<dbReference type="EMBL" id="FTOA01000004">
    <property type="protein sequence ID" value="SIS87237.1"/>
    <property type="molecule type" value="Genomic_DNA"/>
</dbReference>
<dbReference type="RefSeq" id="WP_076400664.1">
    <property type="nucleotide sequence ID" value="NZ_FTOA01000004.1"/>
</dbReference>
<sequence>MLNRSLPGILAAVLALALWAGAAGHWPQAHLPTPLAVLAALEKAAASGELWRHLAATLGRVVVSFVLAMSLGTAVGCLLGRSPLINRLFGGWLLVLLNLPALVVIILAYIWFGLTEAAAVFAVALNKLPHVAVTVREGSRALDPALEEMAIVFQWSRWRRLRHILLPHLVPYLFAAARSGLALIWKIVLVVEMLGRSNGVGFQIHLLFQVFDVAGILAYSLAFIAVIQAVEWGVLRRWEARCVRWRG</sequence>
<feature type="transmembrane region" description="Helical" evidence="7">
    <location>
        <begin position="91"/>
        <end position="112"/>
    </location>
</feature>
<dbReference type="Gene3D" id="1.10.3720.10">
    <property type="entry name" value="MetI-like"/>
    <property type="match status" value="1"/>
</dbReference>
<evidence type="ECO:0000256" key="7">
    <source>
        <dbReference type="RuleBase" id="RU363032"/>
    </source>
</evidence>
<dbReference type="SUPFAM" id="SSF161098">
    <property type="entry name" value="MetI-like"/>
    <property type="match status" value="1"/>
</dbReference>
<comment type="similarity">
    <text evidence="7">Belongs to the binding-protein-dependent transport system permease family.</text>
</comment>
<evidence type="ECO:0000256" key="4">
    <source>
        <dbReference type="ARBA" id="ARBA00022692"/>
    </source>
</evidence>
<dbReference type="GO" id="GO:0005886">
    <property type="term" value="C:plasma membrane"/>
    <property type="evidence" value="ECO:0007669"/>
    <property type="project" value="UniProtKB-SubCell"/>
</dbReference>
<evidence type="ECO:0000313" key="10">
    <source>
        <dbReference type="Proteomes" id="UP000185678"/>
    </source>
</evidence>
<evidence type="ECO:0000259" key="8">
    <source>
        <dbReference type="PROSITE" id="PS50928"/>
    </source>
</evidence>
<proteinExistence type="inferred from homology"/>
<keyword evidence="6 7" id="KW-0472">Membrane</keyword>
<comment type="subcellular location">
    <subcellularLocation>
        <location evidence="1 7">Cell membrane</location>
        <topology evidence="1 7">Multi-pass membrane protein</topology>
    </subcellularLocation>
</comment>
<evidence type="ECO:0000256" key="5">
    <source>
        <dbReference type="ARBA" id="ARBA00022989"/>
    </source>
</evidence>
<evidence type="ECO:0000256" key="1">
    <source>
        <dbReference type="ARBA" id="ARBA00004651"/>
    </source>
</evidence>
<dbReference type="InterPro" id="IPR000515">
    <property type="entry name" value="MetI-like"/>
</dbReference>
<name>A0A1N7MMB9_9PROT</name>
<dbReference type="PANTHER" id="PTHR30151">
    <property type="entry name" value="ALKANE SULFONATE ABC TRANSPORTER-RELATED, MEMBRANE SUBUNIT"/>
    <property type="match status" value="1"/>
</dbReference>
<gene>
    <name evidence="9" type="ORF">SAMN05421779_104222</name>
</gene>
<keyword evidence="10" id="KW-1185">Reference proteome</keyword>
<feature type="domain" description="ABC transmembrane type-1" evidence="8">
    <location>
        <begin position="54"/>
        <end position="236"/>
    </location>
</feature>
<dbReference type="PROSITE" id="PS50928">
    <property type="entry name" value="ABC_TM1"/>
    <property type="match status" value="1"/>
</dbReference>
<keyword evidence="4 7" id="KW-0812">Transmembrane</keyword>
<dbReference type="Pfam" id="PF00528">
    <property type="entry name" value="BPD_transp_1"/>
    <property type="match status" value="1"/>
</dbReference>
<evidence type="ECO:0000313" key="9">
    <source>
        <dbReference type="EMBL" id="SIS87237.1"/>
    </source>
</evidence>
<keyword evidence="3" id="KW-1003">Cell membrane</keyword>
<dbReference type="PANTHER" id="PTHR30151:SF38">
    <property type="entry name" value="ALIPHATIC SULFONATES TRANSPORT PERMEASE PROTEIN SSUC-RELATED"/>
    <property type="match status" value="1"/>
</dbReference>
<evidence type="ECO:0000256" key="6">
    <source>
        <dbReference type="ARBA" id="ARBA00023136"/>
    </source>
</evidence>
<dbReference type="Proteomes" id="UP000185678">
    <property type="component" value="Unassembled WGS sequence"/>
</dbReference>
<dbReference type="InterPro" id="IPR035906">
    <property type="entry name" value="MetI-like_sf"/>
</dbReference>
<evidence type="ECO:0000256" key="2">
    <source>
        <dbReference type="ARBA" id="ARBA00022448"/>
    </source>
</evidence>
<dbReference type="CDD" id="cd06261">
    <property type="entry name" value="TM_PBP2"/>
    <property type="match status" value="1"/>
</dbReference>
<dbReference type="OrthoDB" id="8443696at2"/>
<feature type="transmembrane region" description="Helical" evidence="7">
    <location>
        <begin position="206"/>
        <end position="230"/>
    </location>
</feature>
<dbReference type="GO" id="GO:0055085">
    <property type="term" value="P:transmembrane transport"/>
    <property type="evidence" value="ECO:0007669"/>
    <property type="project" value="InterPro"/>
</dbReference>
<reference evidence="9 10" key="1">
    <citation type="submission" date="2017-01" db="EMBL/GenBank/DDBJ databases">
        <authorList>
            <person name="Mah S.A."/>
            <person name="Swanson W.J."/>
            <person name="Moy G.W."/>
            <person name="Vacquier V.D."/>
        </authorList>
    </citation>
    <scope>NUCLEOTIDE SEQUENCE [LARGE SCALE GENOMIC DNA]</scope>
    <source>
        <strain evidence="9 10">DSM 11589</strain>
    </source>
</reference>
<keyword evidence="2 7" id="KW-0813">Transport</keyword>
<dbReference type="AlphaFoldDB" id="A0A1N7MMB9"/>